<proteinExistence type="predicted"/>
<feature type="region of interest" description="Disordered" evidence="1">
    <location>
        <begin position="1"/>
        <end position="30"/>
    </location>
</feature>
<feature type="compositionally biased region" description="Basic and acidic residues" evidence="1">
    <location>
        <begin position="114"/>
        <end position="132"/>
    </location>
</feature>
<accession>A0ABR1VN99</accession>
<feature type="region of interest" description="Disordered" evidence="1">
    <location>
        <begin position="108"/>
        <end position="132"/>
    </location>
</feature>
<reference evidence="2 3" key="1">
    <citation type="submission" date="2023-01" db="EMBL/GenBank/DDBJ databases">
        <title>Analysis of 21 Apiospora genomes using comparative genomics revels a genus with tremendous synthesis potential of carbohydrate active enzymes and secondary metabolites.</title>
        <authorList>
            <person name="Sorensen T."/>
        </authorList>
    </citation>
    <scope>NUCLEOTIDE SEQUENCE [LARGE SCALE GENOMIC DNA]</scope>
    <source>
        <strain evidence="2 3">CBS 83171</strain>
    </source>
</reference>
<feature type="region of interest" description="Disordered" evidence="1">
    <location>
        <begin position="152"/>
        <end position="175"/>
    </location>
</feature>
<evidence type="ECO:0000313" key="3">
    <source>
        <dbReference type="Proteomes" id="UP001446871"/>
    </source>
</evidence>
<evidence type="ECO:0000256" key="1">
    <source>
        <dbReference type="SAM" id="MobiDB-lite"/>
    </source>
</evidence>
<comment type="caution">
    <text evidence="2">The sequence shown here is derived from an EMBL/GenBank/DDBJ whole genome shotgun (WGS) entry which is preliminary data.</text>
</comment>
<keyword evidence="3" id="KW-1185">Reference proteome</keyword>
<dbReference type="Proteomes" id="UP001446871">
    <property type="component" value="Unassembled WGS sequence"/>
</dbReference>
<gene>
    <name evidence="2" type="ORF">PG996_006067</name>
</gene>
<protein>
    <submittedName>
        <fullName evidence="2">Uncharacterized protein</fullName>
    </submittedName>
</protein>
<evidence type="ECO:0000313" key="2">
    <source>
        <dbReference type="EMBL" id="KAK8072719.1"/>
    </source>
</evidence>
<organism evidence="2 3">
    <name type="scientific">Apiospora saccharicola</name>
    <dbReference type="NCBI Taxonomy" id="335842"/>
    <lineage>
        <taxon>Eukaryota</taxon>
        <taxon>Fungi</taxon>
        <taxon>Dikarya</taxon>
        <taxon>Ascomycota</taxon>
        <taxon>Pezizomycotina</taxon>
        <taxon>Sordariomycetes</taxon>
        <taxon>Xylariomycetidae</taxon>
        <taxon>Amphisphaeriales</taxon>
        <taxon>Apiosporaceae</taxon>
        <taxon>Apiospora</taxon>
    </lineage>
</organism>
<name>A0ABR1VN99_9PEZI</name>
<dbReference type="EMBL" id="JAQQWM010000003">
    <property type="protein sequence ID" value="KAK8072719.1"/>
    <property type="molecule type" value="Genomic_DNA"/>
</dbReference>
<sequence length="445" mass="49488">MSSTGINDAGMLDFDPTVNQQSMPSEIPDNPYGALPVGQTTLTWGVQAALGNLRILSAEEKNTVLESIIRQMAPVLPGNNTLAAVNPAIPNSINQAGMQLDKPNLHPPMSHSSELQEARERIKRQSDTIKEQDGTIKEKDNIIEKLETACKAMPQRSHQSDSELPGPKQETSFGSSSAIIVDDDMIRKSFKNLSNRISSSVDSYFRGDPLKVAKTNDQRILFDRLTTDCGKKYLKNENYKQYLMKAAIWMKVIDKILKHPLTIWSEQMGEEMVEFHKRALHSEDYSEKQLQIYHHMRVGMAESLQLLCGQNGHYFGDSPKSTENRTRLAEELSGLFDLFANLHGHKIHVPHFLRIIDAAVGLAKLMAASKADYAVRMGNGRYSDNLYGFRFMSTSMTRVDGVSPDTGNVDLVSTPAFLKRGNSDGVGYKEIPEVLICAQVVTKGS</sequence>